<keyword evidence="6 12" id="KW-0418">Kinase</keyword>
<evidence type="ECO:0000259" key="11">
    <source>
        <dbReference type="Pfam" id="PF07730"/>
    </source>
</evidence>
<organism evidence="12 13">
    <name type="scientific">Streptomyces hiroshimensis</name>
    <dbReference type="NCBI Taxonomy" id="66424"/>
    <lineage>
        <taxon>Bacteria</taxon>
        <taxon>Bacillati</taxon>
        <taxon>Actinomycetota</taxon>
        <taxon>Actinomycetes</taxon>
        <taxon>Kitasatosporales</taxon>
        <taxon>Streptomycetaceae</taxon>
        <taxon>Streptomyces</taxon>
    </lineage>
</organism>
<gene>
    <name evidence="12" type="ORF">GCM10010324_00720</name>
</gene>
<keyword evidence="9" id="KW-0812">Transmembrane</keyword>
<feature type="domain" description="Histidine kinase/HSP90-like ATPase" evidence="10">
    <location>
        <begin position="296"/>
        <end position="386"/>
    </location>
</feature>
<accession>A0ABQ2Y2U3</accession>
<dbReference type="InterPro" id="IPR011712">
    <property type="entry name" value="Sig_transdc_His_kin_sub3_dim/P"/>
</dbReference>
<comment type="catalytic activity">
    <reaction evidence="1">
        <text>ATP + protein L-histidine = ADP + protein N-phospho-L-histidine.</text>
        <dbReference type="EC" id="2.7.13.3"/>
    </reaction>
</comment>
<evidence type="ECO:0000256" key="7">
    <source>
        <dbReference type="ARBA" id="ARBA00022840"/>
    </source>
</evidence>
<evidence type="ECO:0000256" key="4">
    <source>
        <dbReference type="ARBA" id="ARBA00022679"/>
    </source>
</evidence>
<evidence type="ECO:0000256" key="2">
    <source>
        <dbReference type="ARBA" id="ARBA00012438"/>
    </source>
</evidence>
<dbReference type="GO" id="GO:0016301">
    <property type="term" value="F:kinase activity"/>
    <property type="evidence" value="ECO:0007669"/>
    <property type="project" value="UniProtKB-KW"/>
</dbReference>
<proteinExistence type="predicted"/>
<name>A0ABQ2Y2U3_9ACTN</name>
<keyword evidence="7" id="KW-0067">ATP-binding</keyword>
<evidence type="ECO:0000256" key="6">
    <source>
        <dbReference type="ARBA" id="ARBA00022777"/>
    </source>
</evidence>
<dbReference type="RefSeq" id="WP_190019522.1">
    <property type="nucleotide sequence ID" value="NZ_BMUT01000001.1"/>
</dbReference>
<dbReference type="Gene3D" id="1.20.5.1930">
    <property type="match status" value="1"/>
</dbReference>
<sequence>MAIEKWTEWPAREALSRVGVPRRRQVLTWVVRLVLIWLFLWNVLRKGTFHGWGYAALGAGFLLCAAAVWCWYHSTLARRLWLSVGLLGVLVAVGAVAQLAGAHAAATGLWCVAAALAVERLPLGPGLAVAAVCMAAYVLAGADRSLTTAGTVAGVLLIGYSLRLDDEARGAGFRLLAQERAARRAEAESAALAERARIAREIHDVLAHSLSAQLVHLEAARLLIEHGEDRQRVLDRVVAARRMAREGLAETRQALSALRGELTPVEEFLRASAAGEGARLEVAGEPRPLPAEAGLAVRRVAQEALTNVRKHAPGAPVEMEFTYLEGWVELRVRDHGARGASRELGEAGAGYGLLGMRERAELLGGSLEAGPAGSGEEGFVVHLRVPA</sequence>
<feature type="transmembrane region" description="Helical" evidence="9">
    <location>
        <begin position="123"/>
        <end position="140"/>
    </location>
</feature>
<dbReference type="Pfam" id="PF02518">
    <property type="entry name" value="HATPase_c"/>
    <property type="match status" value="1"/>
</dbReference>
<reference evidence="13" key="1">
    <citation type="journal article" date="2019" name="Int. J. Syst. Evol. Microbiol.">
        <title>The Global Catalogue of Microorganisms (GCM) 10K type strain sequencing project: providing services to taxonomists for standard genome sequencing and annotation.</title>
        <authorList>
            <consortium name="The Broad Institute Genomics Platform"/>
            <consortium name="The Broad Institute Genome Sequencing Center for Infectious Disease"/>
            <person name="Wu L."/>
            <person name="Ma J."/>
        </authorList>
    </citation>
    <scope>NUCLEOTIDE SEQUENCE [LARGE SCALE GENOMIC DNA]</scope>
    <source>
        <strain evidence="13">JCM 4586</strain>
    </source>
</reference>
<evidence type="ECO:0000259" key="10">
    <source>
        <dbReference type="Pfam" id="PF02518"/>
    </source>
</evidence>
<keyword evidence="5" id="KW-0547">Nucleotide-binding</keyword>
<feature type="transmembrane region" description="Helical" evidence="9">
    <location>
        <begin position="50"/>
        <end position="72"/>
    </location>
</feature>
<evidence type="ECO:0000256" key="5">
    <source>
        <dbReference type="ARBA" id="ARBA00022741"/>
    </source>
</evidence>
<dbReference type="EC" id="2.7.13.3" evidence="2"/>
<dbReference type="SUPFAM" id="SSF55874">
    <property type="entry name" value="ATPase domain of HSP90 chaperone/DNA topoisomerase II/histidine kinase"/>
    <property type="match status" value="1"/>
</dbReference>
<evidence type="ECO:0000313" key="12">
    <source>
        <dbReference type="EMBL" id="GGX60011.1"/>
    </source>
</evidence>
<evidence type="ECO:0000256" key="1">
    <source>
        <dbReference type="ARBA" id="ARBA00000085"/>
    </source>
</evidence>
<dbReference type="CDD" id="cd16917">
    <property type="entry name" value="HATPase_UhpB-NarQ-NarX-like"/>
    <property type="match status" value="1"/>
</dbReference>
<dbReference type="Proteomes" id="UP000659223">
    <property type="component" value="Unassembled WGS sequence"/>
</dbReference>
<dbReference type="PANTHER" id="PTHR24421">
    <property type="entry name" value="NITRATE/NITRITE SENSOR PROTEIN NARX-RELATED"/>
    <property type="match status" value="1"/>
</dbReference>
<evidence type="ECO:0000256" key="9">
    <source>
        <dbReference type="SAM" id="Phobius"/>
    </source>
</evidence>
<protein>
    <recommendedName>
        <fullName evidence="2">histidine kinase</fullName>
        <ecNumber evidence="2">2.7.13.3</ecNumber>
    </recommendedName>
</protein>
<dbReference type="Gene3D" id="3.30.565.10">
    <property type="entry name" value="Histidine kinase-like ATPase, C-terminal domain"/>
    <property type="match status" value="1"/>
</dbReference>
<evidence type="ECO:0000313" key="13">
    <source>
        <dbReference type="Proteomes" id="UP000659223"/>
    </source>
</evidence>
<feature type="transmembrane region" description="Helical" evidence="9">
    <location>
        <begin position="26"/>
        <end position="44"/>
    </location>
</feature>
<evidence type="ECO:0000256" key="8">
    <source>
        <dbReference type="ARBA" id="ARBA00023012"/>
    </source>
</evidence>
<dbReference type="InterPro" id="IPR036890">
    <property type="entry name" value="HATPase_C_sf"/>
</dbReference>
<keyword evidence="8" id="KW-0902">Two-component regulatory system</keyword>
<keyword evidence="13" id="KW-1185">Reference proteome</keyword>
<dbReference type="EMBL" id="BMUT01000001">
    <property type="protein sequence ID" value="GGX60011.1"/>
    <property type="molecule type" value="Genomic_DNA"/>
</dbReference>
<feature type="transmembrane region" description="Helical" evidence="9">
    <location>
        <begin position="84"/>
        <end position="117"/>
    </location>
</feature>
<dbReference type="InterPro" id="IPR050482">
    <property type="entry name" value="Sensor_HK_TwoCompSys"/>
</dbReference>
<keyword evidence="9" id="KW-0472">Membrane</keyword>
<keyword evidence="9" id="KW-1133">Transmembrane helix</keyword>
<feature type="domain" description="Signal transduction histidine kinase subgroup 3 dimerisation and phosphoacceptor" evidence="11">
    <location>
        <begin position="194"/>
        <end position="259"/>
    </location>
</feature>
<dbReference type="Pfam" id="PF07730">
    <property type="entry name" value="HisKA_3"/>
    <property type="match status" value="1"/>
</dbReference>
<dbReference type="PANTHER" id="PTHR24421:SF10">
    <property type="entry name" value="NITRATE_NITRITE SENSOR PROTEIN NARQ"/>
    <property type="match status" value="1"/>
</dbReference>
<keyword evidence="3" id="KW-0597">Phosphoprotein</keyword>
<dbReference type="InterPro" id="IPR003594">
    <property type="entry name" value="HATPase_dom"/>
</dbReference>
<evidence type="ECO:0000256" key="3">
    <source>
        <dbReference type="ARBA" id="ARBA00022553"/>
    </source>
</evidence>
<keyword evidence="4" id="KW-0808">Transferase</keyword>
<comment type="caution">
    <text evidence="12">The sequence shown here is derived from an EMBL/GenBank/DDBJ whole genome shotgun (WGS) entry which is preliminary data.</text>
</comment>